<reference evidence="2 3" key="1">
    <citation type="submission" date="2021-06" db="EMBL/GenBank/DDBJ databases">
        <title>Caerostris darwini draft genome.</title>
        <authorList>
            <person name="Kono N."/>
            <person name="Arakawa K."/>
        </authorList>
    </citation>
    <scope>NUCLEOTIDE SEQUENCE [LARGE SCALE GENOMIC DNA]</scope>
</reference>
<evidence type="ECO:0000313" key="3">
    <source>
        <dbReference type="Proteomes" id="UP001054837"/>
    </source>
</evidence>
<comment type="caution">
    <text evidence="2">The sequence shown here is derived from an EMBL/GenBank/DDBJ whole genome shotgun (WGS) entry which is preliminary data.</text>
</comment>
<keyword evidence="1" id="KW-1133">Transmembrane helix</keyword>
<evidence type="ECO:0000256" key="1">
    <source>
        <dbReference type="SAM" id="Phobius"/>
    </source>
</evidence>
<keyword evidence="3" id="KW-1185">Reference proteome</keyword>
<accession>A0AAV4RD63</accession>
<name>A0AAV4RD63_9ARAC</name>
<gene>
    <name evidence="2" type="ORF">CDAR_40131</name>
</gene>
<dbReference type="Proteomes" id="UP001054837">
    <property type="component" value="Unassembled WGS sequence"/>
</dbReference>
<dbReference type="EMBL" id="BPLQ01005872">
    <property type="protein sequence ID" value="GIY18170.1"/>
    <property type="molecule type" value="Genomic_DNA"/>
</dbReference>
<keyword evidence="1" id="KW-0812">Transmembrane</keyword>
<proteinExistence type="predicted"/>
<protein>
    <submittedName>
        <fullName evidence="2">Uncharacterized protein</fullName>
    </submittedName>
</protein>
<keyword evidence="1" id="KW-0472">Membrane</keyword>
<organism evidence="2 3">
    <name type="scientific">Caerostris darwini</name>
    <dbReference type="NCBI Taxonomy" id="1538125"/>
    <lineage>
        <taxon>Eukaryota</taxon>
        <taxon>Metazoa</taxon>
        <taxon>Ecdysozoa</taxon>
        <taxon>Arthropoda</taxon>
        <taxon>Chelicerata</taxon>
        <taxon>Arachnida</taxon>
        <taxon>Araneae</taxon>
        <taxon>Araneomorphae</taxon>
        <taxon>Entelegynae</taxon>
        <taxon>Araneoidea</taxon>
        <taxon>Araneidae</taxon>
        <taxon>Caerostris</taxon>
    </lineage>
</organism>
<evidence type="ECO:0000313" key="2">
    <source>
        <dbReference type="EMBL" id="GIY18170.1"/>
    </source>
</evidence>
<feature type="transmembrane region" description="Helical" evidence="1">
    <location>
        <begin position="49"/>
        <end position="72"/>
    </location>
</feature>
<dbReference type="AlphaFoldDB" id="A0AAV4RD63"/>
<sequence length="87" mass="10309">MNTLLIDWISGPHANLQELLANGLEHFRFSCIFLDVHLRRSRRSRQKRTLRWAWVEILIAKCTLAVVSIVTYCCSRHHMRQLTLKHV</sequence>